<evidence type="ECO:0000256" key="2">
    <source>
        <dbReference type="ARBA" id="ARBA00022833"/>
    </source>
</evidence>
<dbReference type="Pfam" id="PF00412">
    <property type="entry name" value="LIM"/>
    <property type="match status" value="1"/>
</dbReference>
<evidence type="ECO:0000259" key="4">
    <source>
        <dbReference type="Pfam" id="PF00412"/>
    </source>
</evidence>
<organism evidence="5 6">
    <name type="scientific">Caenorhabditis tropicalis</name>
    <dbReference type="NCBI Taxonomy" id="1561998"/>
    <lineage>
        <taxon>Eukaryota</taxon>
        <taxon>Metazoa</taxon>
        <taxon>Ecdysozoa</taxon>
        <taxon>Nematoda</taxon>
        <taxon>Chromadorea</taxon>
        <taxon>Rhabditida</taxon>
        <taxon>Rhabditina</taxon>
        <taxon>Rhabditomorpha</taxon>
        <taxon>Rhabditoidea</taxon>
        <taxon>Rhabditidae</taxon>
        <taxon>Peloderinae</taxon>
        <taxon>Caenorhabditis</taxon>
    </lineage>
</organism>
<reference evidence="6" key="1">
    <citation type="submission" date="2016-11" db="UniProtKB">
        <authorList>
            <consortium name="WormBaseParasite"/>
        </authorList>
    </citation>
    <scope>IDENTIFICATION</scope>
</reference>
<keyword evidence="3" id="KW-0440">LIM domain</keyword>
<evidence type="ECO:0000313" key="5">
    <source>
        <dbReference type="Proteomes" id="UP000095282"/>
    </source>
</evidence>
<accession>A0A1I7TZQ9</accession>
<feature type="domain" description="LIM zinc-binding" evidence="4">
    <location>
        <begin position="4"/>
        <end position="42"/>
    </location>
</feature>
<dbReference type="Gene3D" id="2.10.110.10">
    <property type="entry name" value="Cysteine Rich Protein"/>
    <property type="match status" value="1"/>
</dbReference>
<name>A0A1I7TZQ9_9PELO</name>
<protein>
    <submittedName>
        <fullName evidence="6">LIM zinc-binding domain-containing protein</fullName>
    </submittedName>
</protein>
<keyword evidence="2" id="KW-0862">Zinc</keyword>
<dbReference type="WBParaSite" id="Csp11.Scaffold629.g13416.t1">
    <property type="protein sequence ID" value="Csp11.Scaffold629.g13416.t1"/>
    <property type="gene ID" value="Csp11.Scaffold629.g13416"/>
</dbReference>
<proteinExistence type="predicted"/>
<dbReference type="InterPro" id="IPR001781">
    <property type="entry name" value="Znf_LIM"/>
</dbReference>
<evidence type="ECO:0000313" key="6">
    <source>
        <dbReference type="WBParaSite" id="Csp11.Scaffold629.g13416.t1"/>
    </source>
</evidence>
<keyword evidence="1" id="KW-0479">Metal-binding</keyword>
<dbReference type="Proteomes" id="UP000095282">
    <property type="component" value="Unplaced"/>
</dbReference>
<dbReference type="AlphaFoldDB" id="A0A1I7TZQ9"/>
<evidence type="ECO:0000256" key="3">
    <source>
        <dbReference type="ARBA" id="ARBA00023038"/>
    </source>
</evidence>
<evidence type="ECO:0000256" key="1">
    <source>
        <dbReference type="ARBA" id="ARBA00022723"/>
    </source>
</evidence>
<keyword evidence="5" id="KW-1185">Reference proteome</keyword>
<sequence>MVTCPFCGAKVQPEQFVPANEQDFNLKRFKCSSCKKALIGITFASPGTMVPKCSNTLDKMGDYNNKKPDAA</sequence>
<dbReference type="GO" id="GO:0046872">
    <property type="term" value="F:metal ion binding"/>
    <property type="evidence" value="ECO:0007669"/>
    <property type="project" value="UniProtKB-KW"/>
</dbReference>